<gene>
    <name evidence="1" type="ORF">AVDCRST_MAG86-2104</name>
</gene>
<reference evidence="1" key="1">
    <citation type="submission" date="2020-02" db="EMBL/GenBank/DDBJ databases">
        <authorList>
            <person name="Meier V. D."/>
        </authorList>
    </citation>
    <scope>NUCLEOTIDE SEQUENCE</scope>
    <source>
        <strain evidence="1">AVDCRST_MAG86</strain>
    </source>
</reference>
<feature type="non-terminal residue" evidence="1">
    <location>
        <position position="38"/>
    </location>
</feature>
<name>A0A6J4VJ40_9DEIN</name>
<feature type="non-terminal residue" evidence="1">
    <location>
        <position position="1"/>
    </location>
</feature>
<dbReference type="EMBL" id="CADCWP010000174">
    <property type="protein sequence ID" value="CAA9575139.1"/>
    <property type="molecule type" value="Genomic_DNA"/>
</dbReference>
<protein>
    <submittedName>
        <fullName evidence="1">Uncharacterized protein</fullName>
    </submittedName>
</protein>
<sequence length="38" mass="4236">AFLHRVHKPGPLHHAVDTEDDVYFFAYSAAYSAQVCGD</sequence>
<proteinExistence type="predicted"/>
<dbReference type="AlphaFoldDB" id="A0A6J4VJ40"/>
<evidence type="ECO:0000313" key="1">
    <source>
        <dbReference type="EMBL" id="CAA9575139.1"/>
    </source>
</evidence>
<accession>A0A6J4VJ40</accession>
<organism evidence="1">
    <name type="scientific">uncultured Truepera sp</name>
    <dbReference type="NCBI Taxonomy" id="543023"/>
    <lineage>
        <taxon>Bacteria</taxon>
        <taxon>Thermotogati</taxon>
        <taxon>Deinococcota</taxon>
        <taxon>Deinococci</taxon>
        <taxon>Trueperales</taxon>
        <taxon>Trueperaceae</taxon>
        <taxon>Truepera</taxon>
        <taxon>environmental samples</taxon>
    </lineage>
</organism>